<reference evidence="1" key="1">
    <citation type="submission" date="2020-01" db="EMBL/GenBank/DDBJ databases">
        <title>Development of genomics and gene disruption for Polysphondylium violaceum indicates a role for the polyketide synthase stlB in stalk morphogenesis.</title>
        <authorList>
            <person name="Narita B."/>
            <person name="Kawabe Y."/>
            <person name="Kin K."/>
            <person name="Saito T."/>
            <person name="Gibbs R."/>
            <person name="Kuspa A."/>
            <person name="Muzny D."/>
            <person name="Queller D."/>
            <person name="Richards S."/>
            <person name="Strassman J."/>
            <person name="Sucgang R."/>
            <person name="Worley K."/>
            <person name="Schaap P."/>
        </authorList>
    </citation>
    <scope>NUCLEOTIDE SEQUENCE</scope>
    <source>
        <strain evidence="1">QSvi11</strain>
    </source>
</reference>
<keyword evidence="2" id="KW-1185">Reference proteome</keyword>
<sequence>YVFGEIHDSLKDLATTKYFYDKGCLIDRYGLFESTHNFEIFRFLWDKLIVERQLFIDYDFMDQLLDNCFGANTLEILKFLNSAKCLSKNRILNTIQWYHKQLEKNLDHCIDIFGFLFSKNLVPPEFLFNLDYSDVKYHPVGMFLVREKRILDIHPLWSYSILFNNTSVTQELISMGFVDKLENKIILGESRIGLLDILFKAGLSIASSTVEEAARVGNIDLLTYISKNTHPCPSVSFSTIISCIKAHKLSSIKNLLSNFQIVDQDQAENNDVNKLLVELGKCKHVGILKYIYENQHLFGSRKLDFQTTFSSCINGDNLIIFKYLYNVVGFKTDRTPQQLINKVQTKIFGYLCHL</sequence>
<name>A0A8J4PKW6_9MYCE</name>
<dbReference type="Proteomes" id="UP000695562">
    <property type="component" value="Unassembled WGS sequence"/>
</dbReference>
<dbReference type="AlphaFoldDB" id="A0A8J4PKW6"/>
<protein>
    <submittedName>
        <fullName evidence="1">Uncharacterized protein</fullName>
    </submittedName>
</protein>
<feature type="non-terminal residue" evidence="1">
    <location>
        <position position="1"/>
    </location>
</feature>
<proteinExistence type="predicted"/>
<dbReference type="EMBL" id="AJWJ01000808">
    <property type="protein sequence ID" value="KAF2068888.1"/>
    <property type="molecule type" value="Genomic_DNA"/>
</dbReference>
<comment type="caution">
    <text evidence="1">The sequence shown here is derived from an EMBL/GenBank/DDBJ whole genome shotgun (WGS) entry which is preliminary data.</text>
</comment>
<accession>A0A8J4PKW6</accession>
<gene>
    <name evidence="1" type="ORF">CYY_009792</name>
</gene>
<evidence type="ECO:0000313" key="2">
    <source>
        <dbReference type="Proteomes" id="UP000695562"/>
    </source>
</evidence>
<evidence type="ECO:0000313" key="1">
    <source>
        <dbReference type="EMBL" id="KAF2068888.1"/>
    </source>
</evidence>
<organism evidence="1 2">
    <name type="scientific">Polysphondylium violaceum</name>
    <dbReference type="NCBI Taxonomy" id="133409"/>
    <lineage>
        <taxon>Eukaryota</taxon>
        <taxon>Amoebozoa</taxon>
        <taxon>Evosea</taxon>
        <taxon>Eumycetozoa</taxon>
        <taxon>Dictyostelia</taxon>
        <taxon>Dictyosteliales</taxon>
        <taxon>Dictyosteliaceae</taxon>
        <taxon>Polysphondylium</taxon>
    </lineage>
</organism>